<evidence type="ECO:0000259" key="1">
    <source>
        <dbReference type="Pfam" id="PF18446"/>
    </source>
</evidence>
<dbReference type="AlphaFoldDB" id="A0A9X9S3C7"/>
<feature type="domain" description="DUF5611" evidence="1">
    <location>
        <begin position="1"/>
        <end position="108"/>
    </location>
</feature>
<dbReference type="InterPro" id="IPR040713">
    <property type="entry name" value="DUF5611"/>
</dbReference>
<proteinExistence type="predicted"/>
<dbReference type="RefSeq" id="WP_268185955.1">
    <property type="nucleotide sequence ID" value="NZ_CP113361.1"/>
</dbReference>
<dbReference type="KEGG" id="mou:OU421_10000"/>
<keyword evidence="3" id="KW-1185">Reference proteome</keyword>
<reference evidence="2" key="1">
    <citation type="submission" date="2022-11" db="EMBL/GenBank/DDBJ databases">
        <title>Complete genome sequence of Methanogenium organophilum DSM 3596.</title>
        <authorList>
            <person name="Chen S.-C."/>
            <person name="Lai S.-J."/>
            <person name="You Y.-T."/>
        </authorList>
    </citation>
    <scope>NUCLEOTIDE SEQUENCE</scope>
    <source>
        <strain evidence="2">DSM 3596</strain>
    </source>
</reference>
<dbReference type="GeneID" id="76835436"/>
<dbReference type="EMBL" id="CP113361">
    <property type="protein sequence ID" value="WAI00750.1"/>
    <property type="molecule type" value="Genomic_DNA"/>
</dbReference>
<protein>
    <submittedName>
        <fullName evidence="2">DUF5611 family protein</fullName>
    </submittedName>
</protein>
<organism evidence="2 3">
    <name type="scientific">Methanogenium organophilum</name>
    <dbReference type="NCBI Taxonomy" id="2199"/>
    <lineage>
        <taxon>Archaea</taxon>
        <taxon>Methanobacteriati</taxon>
        <taxon>Methanobacteriota</taxon>
        <taxon>Stenosarchaea group</taxon>
        <taxon>Methanomicrobia</taxon>
        <taxon>Methanomicrobiales</taxon>
        <taxon>Methanomicrobiaceae</taxon>
        <taxon>Methanogenium</taxon>
    </lineage>
</organism>
<name>A0A9X9S3C7_METOG</name>
<dbReference type="Gene3D" id="3.30.310.190">
    <property type="match status" value="1"/>
</dbReference>
<dbReference type="Proteomes" id="UP001163096">
    <property type="component" value="Chromosome"/>
</dbReference>
<evidence type="ECO:0000313" key="2">
    <source>
        <dbReference type="EMBL" id="WAI00750.1"/>
    </source>
</evidence>
<sequence>MQEYPIKRGYTKEFATRMVDGLTEFFEETAEEIDGHYRIAYGSFARLEVYTGEKGKTLIVDSDSDMSIFDRLSEEEANEMVLDTNRRFRQYLEFVTGYNTKERKKKAEQAAKKTK</sequence>
<dbReference type="Pfam" id="PF18446">
    <property type="entry name" value="DUF5611"/>
    <property type="match status" value="1"/>
</dbReference>
<accession>A0A9X9S3C7</accession>
<gene>
    <name evidence="2" type="ORF">OU421_10000</name>
</gene>
<evidence type="ECO:0000313" key="3">
    <source>
        <dbReference type="Proteomes" id="UP001163096"/>
    </source>
</evidence>